<dbReference type="EMBL" id="UZAH01036561">
    <property type="protein sequence ID" value="VDP46096.1"/>
    <property type="molecule type" value="Genomic_DNA"/>
</dbReference>
<proteinExistence type="predicted"/>
<accession>A0A183GPH2</accession>
<dbReference type="WBParaSite" id="HPBE_0002459201-mRNA-1">
    <property type="protein sequence ID" value="HPBE_0002459201-mRNA-1"/>
    <property type="gene ID" value="HPBE_0002459201"/>
</dbReference>
<evidence type="ECO:0000313" key="3">
    <source>
        <dbReference type="WBParaSite" id="HPBE_0002459201-mRNA-1"/>
    </source>
</evidence>
<organism evidence="2 3">
    <name type="scientific">Heligmosomoides polygyrus</name>
    <name type="common">Parasitic roundworm</name>
    <dbReference type="NCBI Taxonomy" id="6339"/>
    <lineage>
        <taxon>Eukaryota</taxon>
        <taxon>Metazoa</taxon>
        <taxon>Ecdysozoa</taxon>
        <taxon>Nematoda</taxon>
        <taxon>Chromadorea</taxon>
        <taxon>Rhabditida</taxon>
        <taxon>Rhabditina</taxon>
        <taxon>Rhabditomorpha</taxon>
        <taxon>Strongyloidea</taxon>
        <taxon>Heligmosomidae</taxon>
        <taxon>Heligmosomoides</taxon>
    </lineage>
</organism>
<dbReference type="AlphaFoldDB" id="A0A183GPH2"/>
<dbReference type="OrthoDB" id="338531at2759"/>
<gene>
    <name evidence="1" type="ORF">HPBE_LOCUS24591</name>
</gene>
<evidence type="ECO:0000313" key="2">
    <source>
        <dbReference type="Proteomes" id="UP000050761"/>
    </source>
</evidence>
<protein>
    <submittedName>
        <fullName evidence="3">RUN domain-containing protein</fullName>
    </submittedName>
</protein>
<evidence type="ECO:0000313" key="1">
    <source>
        <dbReference type="EMBL" id="VDP46096.1"/>
    </source>
</evidence>
<keyword evidence="2" id="KW-1185">Reference proteome</keyword>
<accession>A0A3P8HRX9</accession>
<reference evidence="3" key="2">
    <citation type="submission" date="2019-09" db="UniProtKB">
        <authorList>
            <consortium name="WormBaseParasite"/>
        </authorList>
    </citation>
    <scope>IDENTIFICATION</scope>
</reference>
<dbReference type="Proteomes" id="UP000050761">
    <property type="component" value="Unassembled WGS sequence"/>
</dbReference>
<sequence>MLKAQAVYSATVQAHAVAIQVQHVDLLKAAFCQWCLFSLLRRHERHLCWLALSRLESSHALAQLLSELHDQDSMPTPQSSSQLCA</sequence>
<reference evidence="1 2" key="1">
    <citation type="submission" date="2018-11" db="EMBL/GenBank/DDBJ databases">
        <authorList>
            <consortium name="Pathogen Informatics"/>
        </authorList>
    </citation>
    <scope>NUCLEOTIDE SEQUENCE [LARGE SCALE GENOMIC DNA]</scope>
</reference>
<name>A0A183GPH2_HELPZ</name>